<organism evidence="4">
    <name type="scientific">Candidatus Kentrum sp. FM</name>
    <dbReference type="NCBI Taxonomy" id="2126340"/>
    <lineage>
        <taxon>Bacteria</taxon>
        <taxon>Pseudomonadati</taxon>
        <taxon>Pseudomonadota</taxon>
        <taxon>Gammaproteobacteria</taxon>
        <taxon>Candidatus Kentrum</taxon>
    </lineage>
</organism>
<dbReference type="EMBL" id="CAADEZ010000158">
    <property type="protein sequence ID" value="VFJ55931.1"/>
    <property type="molecule type" value="Genomic_DNA"/>
</dbReference>
<dbReference type="SUPFAM" id="SSF52540">
    <property type="entry name" value="P-loop containing nucleoside triphosphate hydrolases"/>
    <property type="match status" value="1"/>
</dbReference>
<reference evidence="4" key="1">
    <citation type="submission" date="2019-02" db="EMBL/GenBank/DDBJ databases">
        <authorList>
            <person name="Gruber-Vodicka R. H."/>
            <person name="Seah K. B. B."/>
        </authorList>
    </citation>
    <scope>NUCLEOTIDE SEQUENCE</scope>
    <source>
        <strain evidence="3">BECK_BZ163</strain>
        <strain evidence="5">BECK_BZ164</strain>
        <strain evidence="4">BECK_BZ165</strain>
    </source>
</reference>
<keyword evidence="1" id="KW-0175">Coiled coil</keyword>
<sequence>MHLRSIELNNWRSYRHARFEFPRPHGEKNVILILAPNEYGKTSFFEAIMLGLFGRDGIHLVPRARAVMTGNTNERPKIGYSQFLSGALHHRATEIGPAGCSVTIEVEDDEGEPIELTRRWYFRQDRSHKVADDDLTIFAGTDRVPVTPPAGLADRDGWFRDWIAQHFIHHTLAEFFLFDGEQVQRYANREMSRQVREGIEGLLGLPVLRSLVESLDKYAQNRRSSAAAPSDATVKGVEAKIATSEERISTEQQKLMEAENLLPDIEQEVGELTRALGGRGEGTKAMVGQLMQEEHDFHAEAGRAMDALQQLIAEDLALGIAGKPLRVETTDRLRSEALRERWEAGREEGGKNLDRFIRDLGQRVLAITPPLLDEIQEEVLNAAKAAWESLWHPPPGGCADDYLHAGLKGVLREQVSQRLEKIDQRSDAEIAGLVERYQTAVAQADAKKRERLELERTAPETDRLVAKLKELSKEMGELQGQKTAAERALEAAEAELADHRAELGRYLARIGASGPTLRRAGHADDYNVLIEEILEEALPIEIGDVAREMTRAWKAMAHQSERVERIEITPSCEVRMLTQDGEDLHPIEKSAGASQVFTQALITAITRVSGRAFPFVVDTPLARLSKEQRLGVLKTFTDRPGQVVLLSTDEEVVDDKLDAIRHRLLSAFELRLSFDGGVAVTTDSEPVGIG</sequence>
<evidence type="ECO:0000313" key="3">
    <source>
        <dbReference type="EMBL" id="VFJ55931.1"/>
    </source>
</evidence>
<name>A0A450SX28_9GAMM</name>
<proteinExistence type="predicted"/>
<dbReference type="EMBL" id="CAADFA010000229">
    <property type="protein sequence ID" value="VFJ58595.1"/>
    <property type="molecule type" value="Genomic_DNA"/>
</dbReference>
<feature type="coiled-coil region" evidence="1">
    <location>
        <begin position="234"/>
        <end position="275"/>
    </location>
</feature>
<dbReference type="InterPro" id="IPR038729">
    <property type="entry name" value="Rad50/SbcC_AAA"/>
</dbReference>
<dbReference type="Gene3D" id="3.40.50.300">
    <property type="entry name" value="P-loop containing nucleotide triphosphate hydrolases"/>
    <property type="match status" value="2"/>
</dbReference>
<dbReference type="InterPro" id="IPR027417">
    <property type="entry name" value="P-loop_NTPase"/>
</dbReference>
<evidence type="ECO:0000313" key="5">
    <source>
        <dbReference type="EMBL" id="VFK11144.1"/>
    </source>
</evidence>
<gene>
    <name evidence="3" type="ORF">BECKFM1743A_GA0114220_101585</name>
    <name evidence="5" type="ORF">BECKFM1743B_GA0114221_101693</name>
    <name evidence="4" type="ORF">BECKFM1743C_GA0114222_102293</name>
</gene>
<protein>
    <submittedName>
        <fullName evidence="4">DNA sulfur modification protein DndD</fullName>
    </submittedName>
</protein>
<dbReference type="EMBL" id="CAADFL010000169">
    <property type="protein sequence ID" value="VFK11144.1"/>
    <property type="molecule type" value="Genomic_DNA"/>
</dbReference>
<evidence type="ECO:0000256" key="1">
    <source>
        <dbReference type="SAM" id="Coils"/>
    </source>
</evidence>
<dbReference type="GO" id="GO:0016887">
    <property type="term" value="F:ATP hydrolysis activity"/>
    <property type="evidence" value="ECO:0007669"/>
    <property type="project" value="InterPro"/>
</dbReference>
<accession>A0A450SX28</accession>
<dbReference type="AlphaFoldDB" id="A0A450SX28"/>
<dbReference type="GO" id="GO:0000731">
    <property type="term" value="P:DNA synthesis involved in DNA repair"/>
    <property type="evidence" value="ECO:0007669"/>
    <property type="project" value="TreeGrafter"/>
</dbReference>
<evidence type="ECO:0000313" key="4">
    <source>
        <dbReference type="EMBL" id="VFJ58595.1"/>
    </source>
</evidence>
<evidence type="ECO:0000259" key="2">
    <source>
        <dbReference type="Pfam" id="PF13476"/>
    </source>
</evidence>
<feature type="domain" description="Rad50/SbcC-type AAA" evidence="2">
    <location>
        <begin position="5"/>
        <end position="207"/>
    </location>
</feature>
<feature type="coiled-coil region" evidence="1">
    <location>
        <begin position="437"/>
        <end position="509"/>
    </location>
</feature>
<dbReference type="PANTHER" id="PTHR32182:SF0">
    <property type="entry name" value="DNA REPLICATION AND REPAIR PROTEIN RECF"/>
    <property type="match status" value="1"/>
</dbReference>
<dbReference type="GO" id="GO:0006302">
    <property type="term" value="P:double-strand break repair"/>
    <property type="evidence" value="ECO:0007669"/>
    <property type="project" value="InterPro"/>
</dbReference>
<dbReference type="PANTHER" id="PTHR32182">
    <property type="entry name" value="DNA REPLICATION AND REPAIR PROTEIN RECF"/>
    <property type="match status" value="1"/>
</dbReference>
<dbReference type="Pfam" id="PF13476">
    <property type="entry name" value="AAA_23"/>
    <property type="match status" value="1"/>
</dbReference>